<evidence type="ECO:0000313" key="2">
    <source>
        <dbReference type="EMBL" id="GIL51475.1"/>
    </source>
</evidence>
<proteinExistence type="predicted"/>
<gene>
    <name evidence="2" type="ORF">Vafri_7457</name>
</gene>
<feature type="region of interest" description="Disordered" evidence="1">
    <location>
        <begin position="49"/>
        <end position="113"/>
    </location>
</feature>
<accession>A0A8J4B246</accession>
<feature type="compositionally biased region" description="Polar residues" evidence="1">
    <location>
        <begin position="240"/>
        <end position="253"/>
    </location>
</feature>
<feature type="compositionally biased region" description="Low complexity" evidence="1">
    <location>
        <begin position="305"/>
        <end position="316"/>
    </location>
</feature>
<evidence type="ECO:0000256" key="1">
    <source>
        <dbReference type="SAM" id="MobiDB-lite"/>
    </source>
</evidence>
<comment type="caution">
    <text evidence="2">The sequence shown here is derived from an EMBL/GenBank/DDBJ whole genome shotgun (WGS) entry which is preliminary data.</text>
</comment>
<dbReference type="AlphaFoldDB" id="A0A8J4B246"/>
<keyword evidence="3" id="KW-1185">Reference proteome</keyword>
<reference evidence="2" key="1">
    <citation type="journal article" date="2021" name="Proc. Natl. Acad. Sci. U.S.A.">
        <title>Three genomes in the algal genus Volvox reveal the fate of a haploid sex-determining region after a transition to homothallism.</title>
        <authorList>
            <person name="Yamamoto K."/>
            <person name="Hamaji T."/>
            <person name="Kawai-Toyooka H."/>
            <person name="Matsuzaki R."/>
            <person name="Takahashi F."/>
            <person name="Nishimura Y."/>
            <person name="Kawachi M."/>
            <person name="Noguchi H."/>
            <person name="Minakuchi Y."/>
            <person name="Umen J.G."/>
            <person name="Toyoda A."/>
            <person name="Nozaki H."/>
        </authorList>
    </citation>
    <scope>NUCLEOTIDE SEQUENCE</scope>
    <source>
        <strain evidence="2">NIES-3780</strain>
    </source>
</reference>
<evidence type="ECO:0000313" key="3">
    <source>
        <dbReference type="Proteomes" id="UP000747399"/>
    </source>
</evidence>
<sequence>MASERGCADLLADLAQQYERSRAFLEQLEGSLQERASSAVVAATSVKFSDLPTPLEAEEPDEETKEEAQEEKATNLLNKALPNAPRKTGGLRAKLSSLFSRSRSTDTDDSREELKPRVSFIDIKGVAMATPAAEPPRFLSFHPMGSNSALHPTSALLRQGPRVSLEASKQQQLEINDGMAPRRLSTSNLGGLQQVPIPRRSIDPFPAAGRRASIEVTANKIRPAMQSNSNFDITAAARLSNGQPSPVGTSPGSGATPRIISSPWHQQQQQSLETYATAPVSSGQLMLMREDSIRRRSISRRASDRPSSPCPSRCASFNTNPQLLGSPAGSPTLSSFLSPGTSLTAGLPALLPTYGLQLGNNSNGGNPSSIFLRPHSMSSVLTVSTGVQDEQPVGFSGLVSPGSDWCAVSATGMVNPVAAAGNGAAISADSVQQLQLPVLPARSRSMHASSISSLVTSSASPRVAAPGMEPRRLQSFRYADTRVCASVSSPGSGARDEEPRQHCSGATSGKQLAPSASGSKFQGTMHLI</sequence>
<feature type="region of interest" description="Disordered" evidence="1">
    <location>
        <begin position="297"/>
        <end position="325"/>
    </location>
</feature>
<feature type="compositionally biased region" description="Basic and acidic residues" evidence="1">
    <location>
        <begin position="103"/>
        <end position="113"/>
    </location>
</feature>
<protein>
    <submittedName>
        <fullName evidence="2">Uncharacterized protein</fullName>
    </submittedName>
</protein>
<organism evidence="2 3">
    <name type="scientific">Volvox africanus</name>
    <dbReference type="NCBI Taxonomy" id="51714"/>
    <lineage>
        <taxon>Eukaryota</taxon>
        <taxon>Viridiplantae</taxon>
        <taxon>Chlorophyta</taxon>
        <taxon>core chlorophytes</taxon>
        <taxon>Chlorophyceae</taxon>
        <taxon>CS clade</taxon>
        <taxon>Chlamydomonadales</taxon>
        <taxon>Volvocaceae</taxon>
        <taxon>Volvox</taxon>
    </lineage>
</organism>
<feature type="region of interest" description="Disordered" evidence="1">
    <location>
        <begin position="181"/>
        <end position="204"/>
    </location>
</feature>
<dbReference type="Proteomes" id="UP000747399">
    <property type="component" value="Unassembled WGS sequence"/>
</dbReference>
<feature type="region of interest" description="Disordered" evidence="1">
    <location>
        <begin position="487"/>
        <end position="528"/>
    </location>
</feature>
<name>A0A8J4B246_9CHLO</name>
<dbReference type="EMBL" id="BNCO01000011">
    <property type="protein sequence ID" value="GIL51475.1"/>
    <property type="molecule type" value="Genomic_DNA"/>
</dbReference>
<feature type="compositionally biased region" description="Polar residues" evidence="1">
    <location>
        <begin position="263"/>
        <end position="272"/>
    </location>
</feature>
<feature type="region of interest" description="Disordered" evidence="1">
    <location>
        <begin position="239"/>
        <end position="272"/>
    </location>
</feature>
<feature type="compositionally biased region" description="Polar residues" evidence="1">
    <location>
        <begin position="504"/>
        <end position="522"/>
    </location>
</feature>
<feature type="compositionally biased region" description="Acidic residues" evidence="1">
    <location>
        <begin position="56"/>
        <end position="65"/>
    </location>
</feature>